<sequence>MLIGIDYRIHRHALSQTPSYKLPSSPSSLPTKLAAIALPTLQTNPIYCRRRMRMRLM</sequence>
<dbReference type="EMBL" id="JYDQ01004980">
    <property type="protein sequence ID" value="KRX86461.1"/>
    <property type="molecule type" value="Genomic_DNA"/>
</dbReference>
<evidence type="ECO:0000313" key="2">
    <source>
        <dbReference type="Proteomes" id="UP000054783"/>
    </source>
</evidence>
<keyword evidence="2" id="KW-1185">Reference proteome</keyword>
<proteinExistence type="predicted"/>
<dbReference type="AlphaFoldDB" id="A0A0V0XEP8"/>
<protein>
    <submittedName>
        <fullName evidence="1">Uncharacterized protein</fullName>
    </submittedName>
</protein>
<accession>A0A0V0XEP8</accession>
<reference evidence="1 2" key="1">
    <citation type="submission" date="2015-01" db="EMBL/GenBank/DDBJ databases">
        <title>Evolution of Trichinella species and genotypes.</title>
        <authorList>
            <person name="Korhonen P.K."/>
            <person name="Edoardo P."/>
            <person name="Giuseppe L.R."/>
            <person name="Gasser R.B."/>
        </authorList>
    </citation>
    <scope>NUCLEOTIDE SEQUENCE [LARGE SCALE GENOMIC DNA]</scope>
    <source>
        <strain evidence="1">ISS2496</strain>
    </source>
</reference>
<gene>
    <name evidence="1" type="ORF">T12_15409</name>
</gene>
<evidence type="ECO:0000313" key="1">
    <source>
        <dbReference type="EMBL" id="KRX86461.1"/>
    </source>
</evidence>
<name>A0A0V0XEP8_9BILA</name>
<organism evidence="1 2">
    <name type="scientific">Trichinella patagoniensis</name>
    <dbReference type="NCBI Taxonomy" id="990121"/>
    <lineage>
        <taxon>Eukaryota</taxon>
        <taxon>Metazoa</taxon>
        <taxon>Ecdysozoa</taxon>
        <taxon>Nematoda</taxon>
        <taxon>Enoplea</taxon>
        <taxon>Dorylaimia</taxon>
        <taxon>Trichinellida</taxon>
        <taxon>Trichinellidae</taxon>
        <taxon>Trichinella</taxon>
    </lineage>
</organism>
<comment type="caution">
    <text evidence="1">The sequence shown here is derived from an EMBL/GenBank/DDBJ whole genome shotgun (WGS) entry which is preliminary data.</text>
</comment>
<dbReference type="Proteomes" id="UP000054783">
    <property type="component" value="Unassembled WGS sequence"/>
</dbReference>